<dbReference type="STRING" id="589385.SAMN05421504_112203"/>
<reference evidence="1 2" key="1">
    <citation type="submission" date="2016-10" db="EMBL/GenBank/DDBJ databases">
        <authorList>
            <person name="de Groot N.N."/>
        </authorList>
    </citation>
    <scope>NUCLEOTIDE SEQUENCE [LARGE SCALE GENOMIC DNA]</scope>
    <source>
        <strain evidence="1 2">CPCC 202699</strain>
    </source>
</reference>
<evidence type="ECO:0000313" key="1">
    <source>
        <dbReference type="EMBL" id="SDZ32505.1"/>
    </source>
</evidence>
<organism evidence="1 2">
    <name type="scientific">Amycolatopsis xylanica</name>
    <dbReference type="NCBI Taxonomy" id="589385"/>
    <lineage>
        <taxon>Bacteria</taxon>
        <taxon>Bacillati</taxon>
        <taxon>Actinomycetota</taxon>
        <taxon>Actinomycetes</taxon>
        <taxon>Pseudonocardiales</taxon>
        <taxon>Pseudonocardiaceae</taxon>
        <taxon>Amycolatopsis</taxon>
    </lineage>
</organism>
<keyword evidence="2" id="KW-1185">Reference proteome</keyword>
<dbReference type="AlphaFoldDB" id="A0A1H3S4K6"/>
<proteinExistence type="predicted"/>
<protein>
    <submittedName>
        <fullName evidence="1">Uncharacterized protein</fullName>
    </submittedName>
</protein>
<dbReference type="EMBL" id="FNON01000012">
    <property type="protein sequence ID" value="SDZ32505.1"/>
    <property type="molecule type" value="Genomic_DNA"/>
</dbReference>
<gene>
    <name evidence="1" type="ORF">SAMN05421504_112203</name>
</gene>
<sequence length="86" mass="9570">MTGSRIALDPDEEAIARARIRARALAARLAVSLVDRELYTEIRLFLDEVGFPACDAMEAFASRTEVQLRRRLHLVLGLGASIEDET</sequence>
<dbReference type="Proteomes" id="UP000199515">
    <property type="component" value="Unassembled WGS sequence"/>
</dbReference>
<accession>A0A1H3S4K6</accession>
<evidence type="ECO:0000313" key="2">
    <source>
        <dbReference type="Proteomes" id="UP000199515"/>
    </source>
</evidence>
<name>A0A1H3S4K6_9PSEU</name>